<dbReference type="PANTHER" id="PTHR38011:SF11">
    <property type="entry name" value="2,5-DIAMINO-6-RIBOSYLAMINO-4(3H)-PYRIMIDINONE 5'-PHOSPHATE REDUCTASE"/>
    <property type="match status" value="1"/>
</dbReference>
<dbReference type="InterPro" id="IPR050765">
    <property type="entry name" value="Riboflavin_Biosynth_HTPR"/>
</dbReference>
<dbReference type="InterPro" id="IPR024072">
    <property type="entry name" value="DHFR-like_dom_sf"/>
</dbReference>
<proteinExistence type="predicted"/>
<comment type="caution">
    <text evidence="2">The sequence shown here is derived from an EMBL/GenBank/DDBJ whole genome shotgun (WGS) entry which is preliminary data.</text>
</comment>
<name>A0A7Y0LZB2_CELFI</name>
<dbReference type="EMBL" id="JABCJJ010000020">
    <property type="protein sequence ID" value="NMR20951.1"/>
    <property type="molecule type" value="Genomic_DNA"/>
</dbReference>
<sequence>MVDAGRRSPRTTYYVASSLDGFIAAPDHALDWLVSRDIDQRGPMGPDAFVEGVGAIAMGASTYRWIREHLDTWDYVVPTWVFTHRDLEAPPDADVRFTDRDVVAVHAELADAAGERDVWVMGGGELAGQFADAGLLDEVVIAYAPVTLGSGAPLLPRRLELRLTELAINGEFACARYDVVRTA</sequence>
<evidence type="ECO:0000313" key="3">
    <source>
        <dbReference type="Proteomes" id="UP000562124"/>
    </source>
</evidence>
<dbReference type="Pfam" id="PF01872">
    <property type="entry name" value="RibD_C"/>
    <property type="match status" value="1"/>
</dbReference>
<dbReference type="InterPro" id="IPR002734">
    <property type="entry name" value="RibDG_C"/>
</dbReference>
<accession>A0A7Y0LZB2</accession>
<dbReference type="GO" id="GO:0009231">
    <property type="term" value="P:riboflavin biosynthetic process"/>
    <property type="evidence" value="ECO:0007669"/>
    <property type="project" value="InterPro"/>
</dbReference>
<evidence type="ECO:0000313" key="2">
    <source>
        <dbReference type="EMBL" id="NMR20951.1"/>
    </source>
</evidence>
<dbReference type="PANTHER" id="PTHR38011">
    <property type="entry name" value="DIHYDROFOLATE REDUCTASE FAMILY PROTEIN (AFU_ORTHOLOGUE AFUA_8G06820)"/>
    <property type="match status" value="1"/>
</dbReference>
<dbReference type="SUPFAM" id="SSF53597">
    <property type="entry name" value="Dihydrofolate reductase-like"/>
    <property type="match status" value="1"/>
</dbReference>
<keyword evidence="3" id="KW-1185">Reference proteome</keyword>
<dbReference type="Proteomes" id="UP000562124">
    <property type="component" value="Unassembled WGS sequence"/>
</dbReference>
<feature type="domain" description="Bacterial bifunctional deaminase-reductase C-terminal" evidence="1">
    <location>
        <begin position="13"/>
        <end position="157"/>
    </location>
</feature>
<gene>
    <name evidence="2" type="ORF">HIR71_12105</name>
</gene>
<dbReference type="Gene3D" id="3.40.430.10">
    <property type="entry name" value="Dihydrofolate Reductase, subunit A"/>
    <property type="match status" value="1"/>
</dbReference>
<protein>
    <submittedName>
        <fullName evidence="2">Dihydrofolate reductase</fullName>
    </submittedName>
</protein>
<evidence type="ECO:0000259" key="1">
    <source>
        <dbReference type="Pfam" id="PF01872"/>
    </source>
</evidence>
<dbReference type="GO" id="GO:0008703">
    <property type="term" value="F:5-amino-6-(5-phosphoribosylamino)uracil reductase activity"/>
    <property type="evidence" value="ECO:0007669"/>
    <property type="project" value="InterPro"/>
</dbReference>
<organism evidence="2 3">
    <name type="scientific">Cellulomonas fimi</name>
    <dbReference type="NCBI Taxonomy" id="1708"/>
    <lineage>
        <taxon>Bacteria</taxon>
        <taxon>Bacillati</taxon>
        <taxon>Actinomycetota</taxon>
        <taxon>Actinomycetes</taxon>
        <taxon>Micrococcales</taxon>
        <taxon>Cellulomonadaceae</taxon>
        <taxon>Cellulomonas</taxon>
    </lineage>
</organism>
<dbReference type="AlphaFoldDB" id="A0A7Y0LZB2"/>
<dbReference type="RefSeq" id="WP_169325329.1">
    <property type="nucleotide sequence ID" value="NZ_JABCJJ010000020.1"/>
</dbReference>
<reference evidence="2 3" key="1">
    <citation type="submission" date="2020-04" db="EMBL/GenBank/DDBJ databases">
        <title>Sequencing and Assembly of C. fimi.</title>
        <authorList>
            <person name="Ramsey A.R."/>
        </authorList>
    </citation>
    <scope>NUCLEOTIDE SEQUENCE [LARGE SCALE GENOMIC DNA]</scope>
    <source>
        <strain evidence="2 3">SB</strain>
    </source>
</reference>